<dbReference type="AlphaFoldDB" id="A0A1X3GCL0"/>
<dbReference type="InterPro" id="IPR027417">
    <property type="entry name" value="P-loop_NTPase"/>
</dbReference>
<comment type="caution">
    <text evidence="1">The sequence shown here is derived from an EMBL/GenBank/DDBJ whole genome shotgun (WGS) entry which is preliminary data.</text>
</comment>
<name>A0A1X3GCL0_9BRAD</name>
<evidence type="ECO:0000313" key="1">
    <source>
        <dbReference type="EMBL" id="OSJ03198.1"/>
    </source>
</evidence>
<reference evidence="1 2" key="1">
    <citation type="submission" date="2017-03" db="EMBL/GenBank/DDBJ databases">
        <title>Whole genome sequences of fourteen strains of Bradyrhizobium canariense and one strain of Bradyrhizobium japonicum isolated from Lupinus (Papilionoideae: Genisteae) species in Algeria.</title>
        <authorList>
            <person name="Crovadore J."/>
            <person name="Chekireb D."/>
            <person name="Brachmann A."/>
            <person name="Chablais R."/>
            <person name="Cochard B."/>
            <person name="Lefort F."/>
        </authorList>
    </citation>
    <scope>NUCLEOTIDE SEQUENCE [LARGE SCALE GENOMIC DNA]</scope>
    <source>
        <strain evidence="1 2">UBMA195</strain>
    </source>
</reference>
<organism evidence="1 2">
    <name type="scientific">Bradyrhizobium canariense</name>
    <dbReference type="NCBI Taxonomy" id="255045"/>
    <lineage>
        <taxon>Bacteria</taxon>
        <taxon>Pseudomonadati</taxon>
        <taxon>Pseudomonadota</taxon>
        <taxon>Alphaproteobacteria</taxon>
        <taxon>Hyphomicrobiales</taxon>
        <taxon>Nitrobacteraceae</taxon>
        <taxon>Bradyrhizobium</taxon>
    </lineage>
</organism>
<evidence type="ECO:0008006" key="3">
    <source>
        <dbReference type="Google" id="ProtNLM"/>
    </source>
</evidence>
<dbReference type="OrthoDB" id="8107482at2"/>
<dbReference type="Gene3D" id="3.40.50.300">
    <property type="entry name" value="P-loop containing nucleotide triphosphate hydrolases"/>
    <property type="match status" value="1"/>
</dbReference>
<accession>A0A1X3GCL0</accession>
<sequence>MKNLQLRRLLLLSAREKAAQLTTFDASKTVVLGENDTGKSCLIKSIYAAFGADSAKVNQTWKDAAVDTLVEFTIEGIPYTLLRSGSTFGLFDGDGATIWVGSNITSGIGPQIATLLDFRLTLADRKGELQVPPPAYLFLPFYVDQDVSWVENWSSFSNLQMFAGYRKDVANFHAGLRPNEYYEAKALKASADKTKDEFKVERRALDRASARLRANRKRLHFDLSPDQFVNQIDALVAECQSLQSAQDKVQGALSDLNSKRAILVEQSVIAENALADLDADYEFLRRETEDEIICPTCGTIHANDFANKFGLISDVDTCRAFLIDIRKEIEVIDAQIAAQKEQLGGFSDSITRINSILDEQRGDLKLRDIIEGESEKMMDEAVASEQKEIDSQIGTQEIKSDEAAQTMKSLDDKKRQGEIKGFYLRQMNSFVQQLHVPNLAEESYKAIDCHIRETGSDLPRGLLAYYYAFIHTMKRYSTSAFCPIVIDSPVQQDQDVANATRMIDFCLNEVPEGSQLILGTVSLHGAKYDGHVIQTDTKNKLLRTALFDEVSDLMRPFYAKLLQ</sequence>
<proteinExistence type="predicted"/>
<protein>
    <recommendedName>
        <fullName evidence="3">AAA domain-containing protein</fullName>
    </recommendedName>
</protein>
<dbReference type="EMBL" id="NAFI01000187">
    <property type="protein sequence ID" value="OSJ03198.1"/>
    <property type="molecule type" value="Genomic_DNA"/>
</dbReference>
<gene>
    <name evidence="1" type="ORF">BSZ18_32175</name>
</gene>
<dbReference type="RefSeq" id="WP_085361846.1">
    <property type="nucleotide sequence ID" value="NZ_NAFD01000192.1"/>
</dbReference>
<dbReference type="SUPFAM" id="SSF52540">
    <property type="entry name" value="P-loop containing nucleoside triphosphate hydrolases"/>
    <property type="match status" value="1"/>
</dbReference>
<dbReference type="Proteomes" id="UP000193553">
    <property type="component" value="Unassembled WGS sequence"/>
</dbReference>
<evidence type="ECO:0000313" key="2">
    <source>
        <dbReference type="Proteomes" id="UP000193553"/>
    </source>
</evidence>